<protein>
    <submittedName>
        <fullName evidence="2">BED-type domain-containing protein</fullName>
    </submittedName>
</protein>
<organism evidence="1 2">
    <name type="scientific">Romanomermis culicivorax</name>
    <name type="common">Nematode worm</name>
    <dbReference type="NCBI Taxonomy" id="13658"/>
    <lineage>
        <taxon>Eukaryota</taxon>
        <taxon>Metazoa</taxon>
        <taxon>Ecdysozoa</taxon>
        <taxon>Nematoda</taxon>
        <taxon>Enoplea</taxon>
        <taxon>Dorylaimia</taxon>
        <taxon>Mermithida</taxon>
        <taxon>Mermithoidea</taxon>
        <taxon>Mermithidae</taxon>
        <taxon>Romanomermis</taxon>
    </lineage>
</organism>
<accession>A0A915IUG9</accession>
<name>A0A915IUG9_ROMCU</name>
<evidence type="ECO:0000313" key="1">
    <source>
        <dbReference type="Proteomes" id="UP000887565"/>
    </source>
</evidence>
<keyword evidence="1" id="KW-1185">Reference proteome</keyword>
<proteinExistence type="predicted"/>
<dbReference type="WBParaSite" id="nRc.2.0.1.t17034-RA">
    <property type="protein sequence ID" value="nRc.2.0.1.t17034-RA"/>
    <property type="gene ID" value="nRc.2.0.1.g17034"/>
</dbReference>
<dbReference type="AlphaFoldDB" id="A0A915IUG9"/>
<dbReference type="Proteomes" id="UP000887565">
    <property type="component" value="Unplaced"/>
</dbReference>
<reference evidence="2" key="1">
    <citation type="submission" date="2022-11" db="UniProtKB">
        <authorList>
            <consortium name="WormBaseParasite"/>
        </authorList>
    </citation>
    <scope>IDENTIFICATION</scope>
</reference>
<evidence type="ECO:0000313" key="2">
    <source>
        <dbReference type="WBParaSite" id="nRc.2.0.1.t17034-RA"/>
    </source>
</evidence>
<sequence length="250" mass="28657">MMLFHSNNTKATSAKCKSRDHRFVKSWLSDKRFKGWLTKSKDSSAYCKVCPTNIRPKKDALIDHLRTKKHLKAVEDFNALSSTNLICLTSGTGEVISGKILKSLEIYKLNIENLVGIGCQCHGRTTQLCLLEIKGKTTQANTHEIFKEERPFSVETLAEWYNETKIKAFMTFIFPVSSQFITLIAKYNYCWDLCLLIVLASTMPRPIQGYRTWPFLLSPGWDGYTYVDIGQWWDGYGATQEDFNTDSICF</sequence>